<dbReference type="EMBL" id="JACAZI010000004">
    <property type="protein sequence ID" value="KAF7362547.1"/>
    <property type="molecule type" value="Genomic_DNA"/>
</dbReference>
<keyword evidence="1" id="KW-0812">Transmembrane</keyword>
<dbReference type="AlphaFoldDB" id="A0A8H7D7R4"/>
<reference evidence="3" key="1">
    <citation type="submission" date="2020-05" db="EMBL/GenBank/DDBJ databases">
        <title>Mycena genomes resolve the evolution of fungal bioluminescence.</title>
        <authorList>
            <person name="Tsai I.J."/>
        </authorList>
    </citation>
    <scope>NUCLEOTIDE SEQUENCE</scope>
    <source>
        <strain evidence="3">CCC161011</strain>
    </source>
</reference>
<dbReference type="Pfam" id="PF20151">
    <property type="entry name" value="DUF6533"/>
    <property type="match status" value="1"/>
</dbReference>
<evidence type="ECO:0000256" key="1">
    <source>
        <dbReference type="SAM" id="Phobius"/>
    </source>
</evidence>
<evidence type="ECO:0000259" key="2">
    <source>
        <dbReference type="Pfam" id="PF20151"/>
    </source>
</evidence>
<comment type="caution">
    <text evidence="3">The sequence shown here is derived from an EMBL/GenBank/DDBJ whole genome shotgun (WGS) entry which is preliminary data.</text>
</comment>
<keyword evidence="1" id="KW-1133">Transmembrane helix</keyword>
<accession>A0A8H7D7R4</accession>
<feature type="transmembrane region" description="Helical" evidence="1">
    <location>
        <begin position="105"/>
        <end position="129"/>
    </location>
</feature>
<feature type="domain" description="DUF6533" evidence="2">
    <location>
        <begin position="75"/>
        <end position="111"/>
    </location>
</feature>
<dbReference type="InterPro" id="IPR045340">
    <property type="entry name" value="DUF6533"/>
</dbReference>
<feature type="transmembrane region" description="Helical" evidence="1">
    <location>
        <begin position="141"/>
        <end position="162"/>
    </location>
</feature>
<proteinExistence type="predicted"/>
<evidence type="ECO:0000313" key="4">
    <source>
        <dbReference type="Proteomes" id="UP000620124"/>
    </source>
</evidence>
<feature type="transmembrane region" description="Helical" evidence="1">
    <location>
        <begin position="280"/>
        <end position="300"/>
    </location>
</feature>
<dbReference type="OrthoDB" id="2686513at2759"/>
<gene>
    <name evidence="3" type="ORF">MVEN_00602800</name>
</gene>
<organism evidence="3 4">
    <name type="scientific">Mycena venus</name>
    <dbReference type="NCBI Taxonomy" id="2733690"/>
    <lineage>
        <taxon>Eukaryota</taxon>
        <taxon>Fungi</taxon>
        <taxon>Dikarya</taxon>
        <taxon>Basidiomycota</taxon>
        <taxon>Agaricomycotina</taxon>
        <taxon>Agaricomycetes</taxon>
        <taxon>Agaricomycetidae</taxon>
        <taxon>Agaricales</taxon>
        <taxon>Marasmiineae</taxon>
        <taxon>Mycenaceae</taxon>
        <taxon>Mycena</taxon>
    </lineage>
</organism>
<protein>
    <recommendedName>
        <fullName evidence="2">DUF6533 domain-containing protein</fullName>
    </recommendedName>
</protein>
<keyword evidence="4" id="KW-1185">Reference proteome</keyword>
<feature type="transmembrane region" description="Helical" evidence="1">
    <location>
        <begin position="255"/>
        <end position="274"/>
    </location>
</feature>
<sequence length="338" mass="38278">MSVTDPRFTRHPDPYKNHTCRIESPRSPFKFHSTLFSSPFSLEGWPSMFTMSSGTTAELISYEHGHRFTSTWIMIPFCILFYDYVLTLKDEINFIWRKPKRLSFFLFIILRAIGEVLVIYCGYIVASLLSSCQTWNFAKKALIILQNVLVGYMFALRVWAMYNFSKRILLFLCAAAATTIALAAWSTVSEKSMTSNVASRCDYPISKESAGRVAAAWESQFLCDAIVFVFTVRRSYSQPCKISGSIVSYMARDGTLYFAVIAGANLGNILMYYFGDPWIAGSMSWFTSTLSITIMLRLMLNLHKLADAGIFTDHSTCSALAFQSRQTARDEEAFVGDR</sequence>
<keyword evidence="1" id="KW-0472">Membrane</keyword>
<dbReference type="Proteomes" id="UP000620124">
    <property type="component" value="Unassembled WGS sequence"/>
</dbReference>
<evidence type="ECO:0000313" key="3">
    <source>
        <dbReference type="EMBL" id="KAF7362547.1"/>
    </source>
</evidence>
<name>A0A8H7D7R4_9AGAR</name>
<feature type="transmembrane region" description="Helical" evidence="1">
    <location>
        <begin position="168"/>
        <end position="188"/>
    </location>
</feature>